<keyword evidence="2" id="KW-1185">Reference proteome</keyword>
<protein>
    <submittedName>
        <fullName evidence="1">(diamondback moth) hypothetical protein</fullName>
    </submittedName>
</protein>
<proteinExistence type="predicted"/>
<dbReference type="AlphaFoldDB" id="A0A8S4G6N6"/>
<gene>
    <name evidence="1" type="ORF">PLXY2_LOCUS14993</name>
</gene>
<dbReference type="OrthoDB" id="5959275at2759"/>
<accession>A0A8S4G6N6</accession>
<dbReference type="InterPro" id="IPR023340">
    <property type="entry name" value="UMA"/>
</dbReference>
<dbReference type="PROSITE" id="PS51497">
    <property type="entry name" value="UMA"/>
    <property type="match status" value="1"/>
</dbReference>
<sequence>MFSSIFGKRRASPVEENDIPPIPGARPDDGFVVVNPAPPAGGLYPNVSGLGGPGPATPARPAPPLPAPRPAVDNFHYLQGVPFTLSKELQMASNKNSFAIEIGDLLAIVMNKINISKYDYDFSTEKSVLKEC</sequence>
<evidence type="ECO:0000313" key="2">
    <source>
        <dbReference type="Proteomes" id="UP000653454"/>
    </source>
</evidence>
<dbReference type="Proteomes" id="UP000653454">
    <property type="component" value="Unassembled WGS sequence"/>
</dbReference>
<organism evidence="1 2">
    <name type="scientific">Plutella xylostella</name>
    <name type="common">Diamondback moth</name>
    <name type="synonym">Plutella maculipennis</name>
    <dbReference type="NCBI Taxonomy" id="51655"/>
    <lineage>
        <taxon>Eukaryota</taxon>
        <taxon>Metazoa</taxon>
        <taxon>Ecdysozoa</taxon>
        <taxon>Arthropoda</taxon>
        <taxon>Hexapoda</taxon>
        <taxon>Insecta</taxon>
        <taxon>Pterygota</taxon>
        <taxon>Neoptera</taxon>
        <taxon>Endopterygota</taxon>
        <taxon>Lepidoptera</taxon>
        <taxon>Glossata</taxon>
        <taxon>Ditrysia</taxon>
        <taxon>Yponomeutoidea</taxon>
        <taxon>Plutellidae</taxon>
        <taxon>Plutella</taxon>
    </lineage>
</organism>
<evidence type="ECO:0000313" key="1">
    <source>
        <dbReference type="EMBL" id="CAG9136743.1"/>
    </source>
</evidence>
<name>A0A8S4G6N6_PLUXY</name>
<comment type="caution">
    <text evidence="1">The sequence shown here is derived from an EMBL/GenBank/DDBJ whole genome shotgun (WGS) entry which is preliminary data.</text>
</comment>
<dbReference type="EMBL" id="CAJHNJ030000158">
    <property type="protein sequence ID" value="CAG9136743.1"/>
    <property type="molecule type" value="Genomic_DNA"/>
</dbReference>
<reference evidence="1" key="1">
    <citation type="submission" date="2020-11" db="EMBL/GenBank/DDBJ databases">
        <authorList>
            <person name="Whiteford S."/>
        </authorList>
    </citation>
    <scope>NUCLEOTIDE SEQUENCE</scope>
</reference>